<feature type="region of interest" description="Disordered" evidence="1">
    <location>
        <begin position="178"/>
        <end position="203"/>
    </location>
</feature>
<dbReference type="AlphaFoldDB" id="A0A9P4NBM9"/>
<sequence>MPARPDSVNVKPVWTAGVALESKHSGTPGVNSAAVCSIGSSFERVYGQRGYAGGGRLLDTGRGSRERRAGGRAGRRKGGGQRGGRNKLEESSPEGWGLRGVFFDYDTAGSGSNRQVASGDLENEREIGIMHDGRLDGVTHQTRPRQTHAADVGGALARRVASRAARLLACGAEATTGQGRALGGFGVEPSNPQGNPPASRSSRIQAQARCAAQRSTAARGDYTTYPLFFPRARTQHQLALARNNNNRGAHPTPLLQQQQLSGWRAVWGHALVGAITNSETTQERAVSLRLSLLAPTTSCLTWTRRPLPPTSAPSTSRGGTWATATGFRSVMPPSPSDTTATVGLGLSKAALPIDEQSIHTSVVEARVVRETRQSQTFQVGESLGVLDCLSRLQLRTPRQASPTPAWTPTPSLSAIMDVKWPNPPTVPIATVIPPCHSPHRRPHETYRLPCIKQNRNRCTCAPQKHARIVHQA</sequence>
<evidence type="ECO:0000313" key="3">
    <source>
        <dbReference type="Proteomes" id="UP000800093"/>
    </source>
</evidence>
<evidence type="ECO:0000256" key="1">
    <source>
        <dbReference type="SAM" id="MobiDB-lite"/>
    </source>
</evidence>
<comment type="caution">
    <text evidence="2">The sequence shown here is derived from an EMBL/GenBank/DDBJ whole genome shotgun (WGS) entry which is preliminary data.</text>
</comment>
<feature type="region of interest" description="Disordered" evidence="1">
    <location>
        <begin position="53"/>
        <end position="93"/>
    </location>
</feature>
<organism evidence="2 3">
    <name type="scientific">Lojkania enalia</name>
    <dbReference type="NCBI Taxonomy" id="147567"/>
    <lineage>
        <taxon>Eukaryota</taxon>
        <taxon>Fungi</taxon>
        <taxon>Dikarya</taxon>
        <taxon>Ascomycota</taxon>
        <taxon>Pezizomycotina</taxon>
        <taxon>Dothideomycetes</taxon>
        <taxon>Pleosporomycetidae</taxon>
        <taxon>Pleosporales</taxon>
        <taxon>Pleosporales incertae sedis</taxon>
        <taxon>Lojkania</taxon>
    </lineage>
</organism>
<protein>
    <submittedName>
        <fullName evidence="2">Uncharacterized protein</fullName>
    </submittedName>
</protein>
<proteinExistence type="predicted"/>
<evidence type="ECO:0000313" key="2">
    <source>
        <dbReference type="EMBL" id="KAF2270228.1"/>
    </source>
</evidence>
<gene>
    <name evidence="2" type="ORF">CC78DRAFT_574357</name>
</gene>
<reference evidence="3" key="1">
    <citation type="journal article" date="2020" name="Stud. Mycol.">
        <title>101 Dothideomycetes genomes: A test case for predicting lifestyles and emergence of pathogens.</title>
        <authorList>
            <person name="Haridas S."/>
            <person name="Albert R."/>
            <person name="Binder M."/>
            <person name="Bloem J."/>
            <person name="LaButti K."/>
            <person name="Salamov A."/>
            <person name="Andreopoulos B."/>
            <person name="Baker S."/>
            <person name="Barry K."/>
            <person name="Bills G."/>
            <person name="Bluhm B."/>
            <person name="Cannon C."/>
            <person name="Castanera R."/>
            <person name="Culley D."/>
            <person name="Daum C."/>
            <person name="Ezra D."/>
            <person name="Gonzalez J."/>
            <person name="Henrissat B."/>
            <person name="Kuo A."/>
            <person name="Liang C."/>
            <person name="Lipzen A."/>
            <person name="Lutzoni F."/>
            <person name="Magnuson J."/>
            <person name="Mondo S."/>
            <person name="Nolan M."/>
            <person name="Ohm R."/>
            <person name="Pangilinan J."/>
            <person name="Park H.-J."/>
            <person name="Ramirez L."/>
            <person name="Alfaro M."/>
            <person name="Sun H."/>
            <person name="Tritt A."/>
            <person name="Yoshinaga Y."/>
            <person name="Zwiers L.-H."/>
            <person name="Turgeon B."/>
            <person name="Goodwin S."/>
            <person name="Spatafora J."/>
            <person name="Crous P."/>
            <person name="Grigoriev I."/>
        </authorList>
    </citation>
    <scope>NUCLEOTIDE SEQUENCE [LARGE SCALE GENOMIC DNA]</scope>
    <source>
        <strain evidence="3">CBS 304.66</strain>
    </source>
</reference>
<dbReference type="Proteomes" id="UP000800093">
    <property type="component" value="Unassembled WGS sequence"/>
</dbReference>
<keyword evidence="3" id="KW-1185">Reference proteome</keyword>
<dbReference type="EMBL" id="ML986580">
    <property type="protein sequence ID" value="KAF2270228.1"/>
    <property type="molecule type" value="Genomic_DNA"/>
</dbReference>
<name>A0A9P4NBM9_9PLEO</name>
<accession>A0A9P4NBM9</accession>